<dbReference type="PRINTS" id="PR00038">
    <property type="entry name" value="HTHLUXR"/>
</dbReference>
<dbReference type="InterPro" id="IPR001789">
    <property type="entry name" value="Sig_transdc_resp-reg_receiver"/>
</dbReference>
<dbReference type="InterPro" id="IPR058245">
    <property type="entry name" value="NreC/VraR/RcsB-like_REC"/>
</dbReference>
<dbReference type="Pfam" id="PF00196">
    <property type="entry name" value="GerE"/>
    <property type="match status" value="1"/>
</dbReference>
<comment type="caution">
    <text evidence="10">The sequence shown here is derived from an EMBL/GenBank/DDBJ whole genome shotgun (WGS) entry which is preliminary data.</text>
</comment>
<dbReference type="CDD" id="cd06170">
    <property type="entry name" value="LuxR_C_like"/>
    <property type="match status" value="1"/>
</dbReference>
<dbReference type="OrthoDB" id="9779069at2"/>
<dbReference type="Proteomes" id="UP000238081">
    <property type="component" value="Unassembled WGS sequence"/>
</dbReference>
<feature type="modified residue" description="4-aspartylphosphate" evidence="7">
    <location>
        <position position="55"/>
    </location>
</feature>
<dbReference type="PANTHER" id="PTHR43214">
    <property type="entry name" value="TWO-COMPONENT RESPONSE REGULATOR"/>
    <property type="match status" value="1"/>
</dbReference>
<dbReference type="InterPro" id="IPR000792">
    <property type="entry name" value="Tscrpt_reg_LuxR_C"/>
</dbReference>
<evidence type="ECO:0000313" key="11">
    <source>
        <dbReference type="Proteomes" id="UP000238081"/>
    </source>
</evidence>
<dbReference type="SUPFAM" id="SSF52172">
    <property type="entry name" value="CheY-like"/>
    <property type="match status" value="1"/>
</dbReference>
<dbReference type="EMBL" id="LRDH01000130">
    <property type="protein sequence ID" value="PPV12899.1"/>
    <property type="molecule type" value="Genomic_DNA"/>
</dbReference>
<evidence type="ECO:0000256" key="4">
    <source>
        <dbReference type="ARBA" id="ARBA00023125"/>
    </source>
</evidence>
<dbReference type="AlphaFoldDB" id="A0A2S7F786"/>
<dbReference type="PANTHER" id="PTHR43214:SF40">
    <property type="entry name" value="TRANSCRIPTIONAL REGULATORY PROTEIN LNRK"/>
    <property type="match status" value="1"/>
</dbReference>
<evidence type="ECO:0000259" key="9">
    <source>
        <dbReference type="PROSITE" id="PS50110"/>
    </source>
</evidence>
<protein>
    <recommendedName>
        <fullName evidence="1">Stage 0 sporulation protein A homolog</fullName>
    </recommendedName>
</protein>
<sequence length="216" mass="24420">MINVIIADDQKIVREGLKMILSLDNEIKVIGEVDNGQDLIELLKKNIYPDVILMDIRMPIINGVDATKIIKEKFNHIKIIILTTFNEDEYIFTGIRNGADGYILKDAGFDEISKAIKTACAGNILLNPEVASKIIKEFNKLSPNKAINYNKEKLNLLTKREMDVAILVGQGKSNKDICNELFLTEGTIKNYLTKIFEKLNLASRTELALFIDQLNY</sequence>
<keyword evidence="4" id="KW-0238">DNA-binding</keyword>
<reference evidence="10 11" key="1">
    <citation type="submission" date="2016-01" db="EMBL/GenBank/DDBJ databases">
        <title>Characterization of the Clostridium difficile lineages that are prevalent in Hong Kong and China.</title>
        <authorList>
            <person name="Kwok J.S.-L."/>
            <person name="Lam W.-Y."/>
            <person name="Ip M."/>
            <person name="Chan T.-F."/>
            <person name="Hawkey P.M."/>
            <person name="Tsui S.K.-W."/>
        </authorList>
    </citation>
    <scope>NUCLEOTIDE SEQUENCE [LARGE SCALE GENOMIC DNA]</scope>
    <source>
        <strain evidence="10 11">300064</strain>
    </source>
</reference>
<feature type="domain" description="Response regulatory" evidence="9">
    <location>
        <begin position="3"/>
        <end position="120"/>
    </location>
</feature>
<gene>
    <name evidence="10" type="ORF">AWN73_17425</name>
</gene>
<feature type="domain" description="HTH luxR-type" evidence="8">
    <location>
        <begin position="150"/>
        <end position="215"/>
    </location>
</feature>
<dbReference type="KEGG" id="cbut:ATN24_18245"/>
<keyword evidence="3" id="KW-0805">Transcription regulation</keyword>
<dbReference type="Pfam" id="PF00072">
    <property type="entry name" value="Response_reg"/>
    <property type="match status" value="1"/>
</dbReference>
<evidence type="ECO:0000256" key="3">
    <source>
        <dbReference type="ARBA" id="ARBA00023015"/>
    </source>
</evidence>
<dbReference type="SMART" id="SM00421">
    <property type="entry name" value="HTH_LUXR"/>
    <property type="match status" value="1"/>
</dbReference>
<evidence type="ECO:0000256" key="1">
    <source>
        <dbReference type="ARBA" id="ARBA00018672"/>
    </source>
</evidence>
<evidence type="ECO:0000313" key="10">
    <source>
        <dbReference type="EMBL" id="PPV12899.1"/>
    </source>
</evidence>
<dbReference type="InterPro" id="IPR039420">
    <property type="entry name" value="WalR-like"/>
</dbReference>
<keyword evidence="2 7" id="KW-0597">Phosphoprotein</keyword>
<dbReference type="GO" id="GO:0000160">
    <property type="term" value="P:phosphorelay signal transduction system"/>
    <property type="evidence" value="ECO:0007669"/>
    <property type="project" value="InterPro"/>
</dbReference>
<dbReference type="InterPro" id="IPR016032">
    <property type="entry name" value="Sig_transdc_resp-reg_C-effctor"/>
</dbReference>
<dbReference type="PROSITE" id="PS50110">
    <property type="entry name" value="RESPONSE_REGULATORY"/>
    <property type="match status" value="1"/>
</dbReference>
<dbReference type="RefSeq" id="WP_027634863.1">
    <property type="nucleotide sequence ID" value="NZ_BTGE01000010.1"/>
</dbReference>
<evidence type="ECO:0000256" key="7">
    <source>
        <dbReference type="PROSITE-ProRule" id="PRU00169"/>
    </source>
</evidence>
<dbReference type="InterPro" id="IPR011006">
    <property type="entry name" value="CheY-like_superfamily"/>
</dbReference>
<dbReference type="SMART" id="SM00448">
    <property type="entry name" value="REC"/>
    <property type="match status" value="1"/>
</dbReference>
<evidence type="ECO:0000256" key="6">
    <source>
        <dbReference type="ARBA" id="ARBA00024867"/>
    </source>
</evidence>
<comment type="function">
    <text evidence="6">May play the central regulatory role in sporulation. It may be an element of the effector pathway responsible for the activation of sporulation genes in response to nutritional stress. Spo0A may act in concert with spo0H (a sigma factor) to control the expression of some genes that are critical to the sporulation process.</text>
</comment>
<dbReference type="SUPFAM" id="SSF46894">
    <property type="entry name" value="C-terminal effector domain of the bipartite response regulators"/>
    <property type="match status" value="1"/>
</dbReference>
<dbReference type="Gene3D" id="3.40.50.2300">
    <property type="match status" value="1"/>
</dbReference>
<accession>A0A2S7F786</accession>
<evidence type="ECO:0000256" key="2">
    <source>
        <dbReference type="ARBA" id="ARBA00022553"/>
    </source>
</evidence>
<dbReference type="GO" id="GO:0003677">
    <property type="term" value="F:DNA binding"/>
    <property type="evidence" value="ECO:0007669"/>
    <property type="project" value="UniProtKB-KW"/>
</dbReference>
<keyword evidence="5" id="KW-0804">Transcription</keyword>
<evidence type="ECO:0000256" key="5">
    <source>
        <dbReference type="ARBA" id="ARBA00023163"/>
    </source>
</evidence>
<dbReference type="CDD" id="cd17535">
    <property type="entry name" value="REC_NarL-like"/>
    <property type="match status" value="1"/>
</dbReference>
<dbReference type="PROSITE" id="PS50043">
    <property type="entry name" value="HTH_LUXR_2"/>
    <property type="match status" value="1"/>
</dbReference>
<name>A0A2S7F786_CLOBU</name>
<organism evidence="10 11">
    <name type="scientific">Clostridium butyricum</name>
    <dbReference type="NCBI Taxonomy" id="1492"/>
    <lineage>
        <taxon>Bacteria</taxon>
        <taxon>Bacillati</taxon>
        <taxon>Bacillota</taxon>
        <taxon>Clostridia</taxon>
        <taxon>Eubacteriales</taxon>
        <taxon>Clostridiaceae</taxon>
        <taxon>Clostridium</taxon>
    </lineage>
</organism>
<proteinExistence type="predicted"/>
<dbReference type="GO" id="GO:0006355">
    <property type="term" value="P:regulation of DNA-templated transcription"/>
    <property type="evidence" value="ECO:0007669"/>
    <property type="project" value="InterPro"/>
</dbReference>
<evidence type="ECO:0000259" key="8">
    <source>
        <dbReference type="PROSITE" id="PS50043"/>
    </source>
</evidence>